<feature type="transmembrane region" description="Helical" evidence="6">
    <location>
        <begin position="12"/>
        <end position="41"/>
    </location>
</feature>
<dbReference type="Gene3D" id="1.20.120.940">
    <property type="entry name" value="Putative aromatic acid exporter, C-terminal domain"/>
    <property type="match status" value="1"/>
</dbReference>
<evidence type="ECO:0000256" key="5">
    <source>
        <dbReference type="ARBA" id="ARBA00023136"/>
    </source>
</evidence>
<evidence type="ECO:0000256" key="1">
    <source>
        <dbReference type="ARBA" id="ARBA00004651"/>
    </source>
</evidence>
<dbReference type="InterPro" id="IPR021062">
    <property type="entry name" value="ArAE_1_C"/>
</dbReference>
<keyword evidence="5 6" id="KW-0472">Membrane</keyword>
<evidence type="ECO:0000313" key="9">
    <source>
        <dbReference type="Proteomes" id="UP000179524"/>
    </source>
</evidence>
<dbReference type="InterPro" id="IPR010343">
    <property type="entry name" value="ArAE_1"/>
</dbReference>
<dbReference type="Pfam" id="PF11728">
    <property type="entry name" value="ArAE_1_C"/>
    <property type="match status" value="1"/>
</dbReference>
<comment type="subcellular location">
    <subcellularLocation>
        <location evidence="1">Cell membrane</location>
        <topology evidence="1">Multi-pass membrane protein</topology>
    </subcellularLocation>
</comment>
<keyword evidence="3 6" id="KW-0812">Transmembrane</keyword>
<name>A0A1S2LZJ8_9BACI</name>
<keyword evidence="2" id="KW-1003">Cell membrane</keyword>
<dbReference type="GO" id="GO:0005886">
    <property type="term" value="C:plasma membrane"/>
    <property type="evidence" value="ECO:0007669"/>
    <property type="project" value="UniProtKB-SubCell"/>
</dbReference>
<dbReference type="PANTHER" id="PTHR40064">
    <property type="entry name" value="MEMBRANE PROTEIN-RELATED"/>
    <property type="match status" value="1"/>
</dbReference>
<evidence type="ECO:0000313" key="8">
    <source>
        <dbReference type="EMBL" id="OIJ16905.1"/>
    </source>
</evidence>
<reference evidence="8 9" key="1">
    <citation type="submission" date="2016-10" db="EMBL/GenBank/DDBJ databases">
        <title>Draft genome sequences of four alkaliphilic bacteria belonging to the Anaerobacillus genus.</title>
        <authorList>
            <person name="Bassil N.M."/>
            <person name="Lloyd J.R."/>
        </authorList>
    </citation>
    <scope>NUCLEOTIDE SEQUENCE [LARGE SCALE GENOMIC DNA]</scope>
    <source>
        <strain evidence="8 9">DSM 18345</strain>
    </source>
</reference>
<keyword evidence="4 6" id="KW-1133">Transmembrane helix</keyword>
<evidence type="ECO:0000256" key="3">
    <source>
        <dbReference type="ARBA" id="ARBA00022692"/>
    </source>
</evidence>
<evidence type="ECO:0000256" key="4">
    <source>
        <dbReference type="ARBA" id="ARBA00022989"/>
    </source>
</evidence>
<keyword evidence="9" id="KW-1185">Reference proteome</keyword>
<gene>
    <name evidence="8" type="ORF">BKP37_04395</name>
</gene>
<dbReference type="Proteomes" id="UP000179524">
    <property type="component" value="Unassembled WGS sequence"/>
</dbReference>
<organism evidence="8 9">
    <name type="scientific">Anaerobacillus alkalilacustris</name>
    <dbReference type="NCBI Taxonomy" id="393763"/>
    <lineage>
        <taxon>Bacteria</taxon>
        <taxon>Bacillati</taxon>
        <taxon>Bacillota</taxon>
        <taxon>Bacilli</taxon>
        <taxon>Bacillales</taxon>
        <taxon>Bacillaceae</taxon>
        <taxon>Anaerobacillus</taxon>
    </lineage>
</organism>
<dbReference type="PANTHER" id="PTHR40064:SF1">
    <property type="entry name" value="MEMBRANE PROTEIN"/>
    <property type="match status" value="1"/>
</dbReference>
<proteinExistence type="predicted"/>
<accession>A0A1S2LZJ8</accession>
<dbReference type="InterPro" id="IPR038323">
    <property type="entry name" value="ArAE_1_C_sf"/>
</dbReference>
<dbReference type="AlphaFoldDB" id="A0A1S2LZJ8"/>
<dbReference type="Pfam" id="PF06081">
    <property type="entry name" value="ArAE_1"/>
    <property type="match status" value="1"/>
</dbReference>
<dbReference type="InterPro" id="IPR052984">
    <property type="entry name" value="UPF0421"/>
</dbReference>
<feature type="domain" description="Putative aromatic acid exporter C-terminal" evidence="7">
    <location>
        <begin position="147"/>
        <end position="310"/>
    </location>
</feature>
<feature type="transmembrane region" description="Helical" evidence="6">
    <location>
        <begin position="126"/>
        <end position="144"/>
    </location>
</feature>
<evidence type="ECO:0000256" key="6">
    <source>
        <dbReference type="SAM" id="Phobius"/>
    </source>
</evidence>
<evidence type="ECO:0000259" key="7">
    <source>
        <dbReference type="Pfam" id="PF11728"/>
    </source>
</evidence>
<evidence type="ECO:0000256" key="2">
    <source>
        <dbReference type="ARBA" id="ARBA00022475"/>
    </source>
</evidence>
<protein>
    <recommendedName>
        <fullName evidence="7">Putative aromatic acid exporter C-terminal domain-containing protein</fullName>
    </recommendedName>
</protein>
<sequence>MFKIGYRTLKTAIGAAAAIAIAQWFDLIFYASAGIITILCVQKTKRSSLQISWQRFLACAIGMAFAVIIFEILGYNPVSVALLLIIFIPTVVFLKAHEGIATSSVIIFHIYIFGEITVPIVLNELALITIGIGIALLMNVYIPSVEGELEKIQREIEENYKKIFQQFTIYLKDGDSNWDGREITETANLLKRGKNIALQNVENHLLRYDDQYYHYFSMREKQFDVIERMLPLISSLDHTVVQGKKIADYLRELSENVKPGFGPVDYLERLYELQDELKEMELPKDREEFEIRSALFSFVKEIEQYLIIKRHFRNEGSK</sequence>
<dbReference type="EMBL" id="MLQR01000002">
    <property type="protein sequence ID" value="OIJ16905.1"/>
    <property type="molecule type" value="Genomic_DNA"/>
</dbReference>
<comment type="caution">
    <text evidence="8">The sequence shown here is derived from an EMBL/GenBank/DDBJ whole genome shotgun (WGS) entry which is preliminary data.</text>
</comment>
<dbReference type="OrthoDB" id="357521at2"/>
<dbReference type="RefSeq" id="WP_071308466.1">
    <property type="nucleotide sequence ID" value="NZ_MLQR01000002.1"/>
</dbReference>
<feature type="transmembrane region" description="Helical" evidence="6">
    <location>
        <begin position="53"/>
        <end position="72"/>
    </location>
</feature>